<dbReference type="GO" id="GO:0036064">
    <property type="term" value="C:ciliary basal body"/>
    <property type="evidence" value="ECO:0007669"/>
    <property type="project" value="TreeGrafter"/>
</dbReference>
<accession>A0A2A3E4H3</accession>
<dbReference type="InterPro" id="IPR029357">
    <property type="entry name" value="SPATA7"/>
</dbReference>
<sequence>MTRCNKSEVNLKSTVYNQNGQSYFEQLTAYNSMSAHLRRILLAKCVVDARNKTYMRKKKQACKQIGWKPKCAKTDITNNIIDKLAYDTSYHPACQAQKYFTTCYDCNAICSKPKLRNHLAYINSPIYKINTSEPFISNSNIRKQCTESNTNYRKIFNPINTKDALKFHDDRYEENSILCESCGFLSQNINDDLSSEISTRSDENPDQFYDNLIDNPKINEKDEEETYAKLMYEITHEIIVNGLYTDDELNKIFKKYIEKNKKILDMNRMLYEIYQLKLALNISDNSEEEDINNVAYAQQLLNISKVRPPTPPKVLNEDRVTEKLMWYQKLDKVKNNSIGKKSVLLVDANPELRVTERDVLTSLIEADIDPEQARKIYKKLSFKSKDNLLIDTKTIQDLNEHEIEKSNQFNSNLIESYKFGTKIEKDENQFKNENSNNKYRIEENEQFNTNFTEYEIKTKIEKDENQFKNENSNNECRIEENNFNSNLTGHEIETKIKKDENQFKDKNLKKKYRMKEDEQLNFNLKESHDVQINEQEKASMTDDLIILKNKKVQI</sequence>
<gene>
    <name evidence="1" type="ORF">APICC_01180</name>
</gene>
<reference evidence="1 2" key="1">
    <citation type="submission" date="2014-07" db="EMBL/GenBank/DDBJ databases">
        <title>Genomic and transcriptomic analysis on Apis cerana provide comprehensive insights into honey bee biology.</title>
        <authorList>
            <person name="Diao Q."/>
            <person name="Sun L."/>
            <person name="Zheng H."/>
            <person name="Zheng H."/>
            <person name="Xu S."/>
            <person name="Wang S."/>
            <person name="Zeng Z."/>
            <person name="Hu F."/>
            <person name="Su S."/>
            <person name="Wu J."/>
        </authorList>
    </citation>
    <scope>NUCLEOTIDE SEQUENCE [LARGE SCALE GENOMIC DNA]</scope>
    <source>
        <tissue evidence="1">Pupae without intestine</tissue>
    </source>
</reference>
<evidence type="ECO:0000313" key="1">
    <source>
        <dbReference type="EMBL" id="PBC26588.1"/>
    </source>
</evidence>
<dbReference type="PANTHER" id="PTHR14917:SF4">
    <property type="entry name" value="SPERMATOGENESIS-ASSOCIATED 7"/>
    <property type="match status" value="1"/>
</dbReference>
<name>A0A2A3E4H3_APICC</name>
<dbReference type="PANTHER" id="PTHR14917">
    <property type="entry name" value="SPERMATOGENESIS-ASSOCIATED PROTEIN 7"/>
    <property type="match status" value="1"/>
</dbReference>
<dbReference type="STRING" id="94128.A0A2A3E4H3"/>
<dbReference type="GO" id="GO:0000226">
    <property type="term" value="P:microtubule cytoskeleton organization"/>
    <property type="evidence" value="ECO:0007669"/>
    <property type="project" value="TreeGrafter"/>
</dbReference>
<dbReference type="Proteomes" id="UP000242457">
    <property type="component" value="Unassembled WGS sequence"/>
</dbReference>
<proteinExistence type="predicted"/>
<dbReference type="OrthoDB" id="6263678at2759"/>
<dbReference type="GO" id="GO:0005930">
    <property type="term" value="C:axoneme"/>
    <property type="evidence" value="ECO:0007669"/>
    <property type="project" value="TreeGrafter"/>
</dbReference>
<keyword evidence="2" id="KW-1185">Reference proteome</keyword>
<protein>
    <submittedName>
        <fullName evidence="1">Uncharacterized protein</fullName>
    </submittedName>
</protein>
<organism evidence="1 2">
    <name type="scientific">Apis cerana cerana</name>
    <name type="common">Oriental honeybee</name>
    <dbReference type="NCBI Taxonomy" id="94128"/>
    <lineage>
        <taxon>Eukaryota</taxon>
        <taxon>Metazoa</taxon>
        <taxon>Ecdysozoa</taxon>
        <taxon>Arthropoda</taxon>
        <taxon>Hexapoda</taxon>
        <taxon>Insecta</taxon>
        <taxon>Pterygota</taxon>
        <taxon>Neoptera</taxon>
        <taxon>Endopterygota</taxon>
        <taxon>Hymenoptera</taxon>
        <taxon>Apocrita</taxon>
        <taxon>Aculeata</taxon>
        <taxon>Apoidea</taxon>
        <taxon>Anthophila</taxon>
        <taxon>Apidae</taxon>
        <taxon>Apis</taxon>
    </lineage>
</organism>
<dbReference type="Pfam" id="PF15244">
    <property type="entry name" value="HSD3"/>
    <property type="match status" value="1"/>
</dbReference>
<dbReference type="EMBL" id="KZ288379">
    <property type="protein sequence ID" value="PBC26588.1"/>
    <property type="molecule type" value="Genomic_DNA"/>
</dbReference>
<dbReference type="AlphaFoldDB" id="A0A2A3E4H3"/>
<evidence type="ECO:0000313" key="2">
    <source>
        <dbReference type="Proteomes" id="UP000242457"/>
    </source>
</evidence>